<dbReference type="Gene3D" id="1.10.1740.10">
    <property type="match status" value="1"/>
</dbReference>
<dbReference type="InterPro" id="IPR014284">
    <property type="entry name" value="RNA_pol_sigma-70_dom"/>
</dbReference>
<evidence type="ECO:0000256" key="2">
    <source>
        <dbReference type="ARBA" id="ARBA00023015"/>
    </source>
</evidence>
<dbReference type="AlphaFoldDB" id="E4TQK1"/>
<evidence type="ECO:0000256" key="3">
    <source>
        <dbReference type="ARBA" id="ARBA00023082"/>
    </source>
</evidence>
<dbReference type="InterPro" id="IPR039425">
    <property type="entry name" value="RNA_pol_sigma-70-like"/>
</dbReference>
<dbReference type="STRING" id="643867.Ftrac_3727"/>
<dbReference type="PANTHER" id="PTHR43133">
    <property type="entry name" value="RNA POLYMERASE ECF-TYPE SIGMA FACTO"/>
    <property type="match status" value="1"/>
</dbReference>
<keyword evidence="2" id="KW-0805">Transcription regulation</keyword>
<keyword evidence="4" id="KW-0238">DNA-binding</keyword>
<dbReference type="PANTHER" id="PTHR43133:SF8">
    <property type="entry name" value="RNA POLYMERASE SIGMA FACTOR HI_1459-RELATED"/>
    <property type="match status" value="1"/>
</dbReference>
<protein>
    <submittedName>
        <fullName evidence="7">RNA polymerase sigma factor, sigma-70 family</fullName>
    </submittedName>
</protein>
<evidence type="ECO:0000313" key="7">
    <source>
        <dbReference type="EMBL" id="ADR23694.1"/>
    </source>
</evidence>
<evidence type="ECO:0000313" key="8">
    <source>
        <dbReference type="Proteomes" id="UP000008720"/>
    </source>
</evidence>
<dbReference type="RefSeq" id="WP_013455836.1">
    <property type="nucleotide sequence ID" value="NC_014759.1"/>
</dbReference>
<dbReference type="GO" id="GO:0016987">
    <property type="term" value="F:sigma factor activity"/>
    <property type="evidence" value="ECO:0007669"/>
    <property type="project" value="UniProtKB-KW"/>
</dbReference>
<evidence type="ECO:0000256" key="1">
    <source>
        <dbReference type="ARBA" id="ARBA00010641"/>
    </source>
</evidence>
<evidence type="ECO:0000256" key="5">
    <source>
        <dbReference type="ARBA" id="ARBA00023163"/>
    </source>
</evidence>
<dbReference type="Pfam" id="PF04542">
    <property type="entry name" value="Sigma70_r2"/>
    <property type="match status" value="1"/>
</dbReference>
<name>E4TQK1_MARTH</name>
<accession>E4TQK1</accession>
<feature type="domain" description="RNA polymerase sigma-70 region 2" evidence="6">
    <location>
        <begin position="27"/>
        <end position="95"/>
    </location>
</feature>
<dbReference type="InterPro" id="IPR013324">
    <property type="entry name" value="RNA_pol_sigma_r3/r4-like"/>
</dbReference>
<sequence length="194" mass="22386">MTLKKHPDQRYVDGIKQNDSKVIREIYDSFSEKVINFICKNSGSESQAADIIQEVLITIFKQAQNQDLMLTCPFDAYFFLLCKRKWLNELKKNSKEQVTSNNDHLSIVDSASEMAEETALLEEKELLFQEMLQKLSDACKDLLKTSFTINNMEEVAKKLDISYAYARKKKSLCIGKLTELVRSSPKYNSIKNHL</sequence>
<keyword evidence="3" id="KW-0731">Sigma factor</keyword>
<dbReference type="InterPro" id="IPR007627">
    <property type="entry name" value="RNA_pol_sigma70_r2"/>
</dbReference>
<evidence type="ECO:0000256" key="4">
    <source>
        <dbReference type="ARBA" id="ARBA00023125"/>
    </source>
</evidence>
<dbReference type="eggNOG" id="COG1595">
    <property type="taxonomic scope" value="Bacteria"/>
</dbReference>
<dbReference type="SUPFAM" id="SSF88946">
    <property type="entry name" value="Sigma2 domain of RNA polymerase sigma factors"/>
    <property type="match status" value="1"/>
</dbReference>
<gene>
    <name evidence="7" type="ordered locus">Ftrac_3727</name>
</gene>
<reference evidence="7 8" key="1">
    <citation type="journal article" date="2011" name="Stand. Genomic Sci.">
        <title>Complete genome sequence of Marivirga tractuosa type strain (H-43).</title>
        <authorList>
            <person name="Pagani I."/>
            <person name="Chertkov O."/>
            <person name="Lapidus A."/>
            <person name="Lucas S."/>
            <person name="Del Rio T.G."/>
            <person name="Tice H."/>
            <person name="Copeland A."/>
            <person name="Cheng J.F."/>
            <person name="Nolan M."/>
            <person name="Saunders E."/>
            <person name="Pitluck S."/>
            <person name="Held B."/>
            <person name="Goodwin L."/>
            <person name="Liolios K."/>
            <person name="Ovchinikova G."/>
            <person name="Ivanova N."/>
            <person name="Mavromatis K."/>
            <person name="Pati A."/>
            <person name="Chen A."/>
            <person name="Palaniappan K."/>
            <person name="Land M."/>
            <person name="Hauser L."/>
            <person name="Jeffries C.D."/>
            <person name="Detter J.C."/>
            <person name="Han C."/>
            <person name="Tapia R."/>
            <person name="Ngatchou-Djao O.D."/>
            <person name="Rohde M."/>
            <person name="Goker M."/>
            <person name="Spring S."/>
            <person name="Sikorski J."/>
            <person name="Woyke T."/>
            <person name="Bristow J."/>
            <person name="Eisen J.A."/>
            <person name="Markowitz V."/>
            <person name="Hugenholtz P."/>
            <person name="Klenk H.P."/>
            <person name="Kyrpides N.C."/>
        </authorList>
    </citation>
    <scope>NUCLEOTIDE SEQUENCE [LARGE SCALE GENOMIC DNA]</scope>
    <source>
        <strain evidence="8">ATCC 23168 / DSM 4126 / NBRC 15989 / NCIMB 1408 / VKM B-1430 / H-43</strain>
    </source>
</reference>
<dbReference type="Proteomes" id="UP000008720">
    <property type="component" value="Chromosome"/>
</dbReference>
<dbReference type="GO" id="GO:0006352">
    <property type="term" value="P:DNA-templated transcription initiation"/>
    <property type="evidence" value="ECO:0007669"/>
    <property type="project" value="InterPro"/>
</dbReference>
<dbReference type="KEGG" id="mtt:Ftrac_3727"/>
<dbReference type="EMBL" id="CP002349">
    <property type="protein sequence ID" value="ADR23694.1"/>
    <property type="molecule type" value="Genomic_DNA"/>
</dbReference>
<dbReference type="NCBIfam" id="TIGR02937">
    <property type="entry name" value="sigma70-ECF"/>
    <property type="match status" value="1"/>
</dbReference>
<dbReference type="OrthoDB" id="1116697at2"/>
<proteinExistence type="inferred from homology"/>
<evidence type="ECO:0000259" key="6">
    <source>
        <dbReference type="Pfam" id="PF04542"/>
    </source>
</evidence>
<keyword evidence="8" id="KW-1185">Reference proteome</keyword>
<keyword evidence="5" id="KW-0804">Transcription</keyword>
<organism evidence="7 8">
    <name type="scientific">Marivirga tractuosa (strain ATCC 23168 / DSM 4126 / NBRC 15989 / NCIMB 1408 / VKM B-1430 / H-43)</name>
    <name type="common">Microscilla tractuosa</name>
    <name type="synonym">Flexibacter tractuosus</name>
    <dbReference type="NCBI Taxonomy" id="643867"/>
    <lineage>
        <taxon>Bacteria</taxon>
        <taxon>Pseudomonadati</taxon>
        <taxon>Bacteroidota</taxon>
        <taxon>Cytophagia</taxon>
        <taxon>Cytophagales</taxon>
        <taxon>Marivirgaceae</taxon>
        <taxon>Marivirga</taxon>
    </lineage>
</organism>
<dbReference type="GO" id="GO:0003677">
    <property type="term" value="F:DNA binding"/>
    <property type="evidence" value="ECO:0007669"/>
    <property type="project" value="UniProtKB-KW"/>
</dbReference>
<dbReference type="HOGENOM" id="CLU_047691_16_1_10"/>
<dbReference type="SUPFAM" id="SSF88659">
    <property type="entry name" value="Sigma3 and sigma4 domains of RNA polymerase sigma factors"/>
    <property type="match status" value="1"/>
</dbReference>
<comment type="similarity">
    <text evidence="1">Belongs to the sigma-70 factor family. ECF subfamily.</text>
</comment>
<dbReference type="InterPro" id="IPR013325">
    <property type="entry name" value="RNA_pol_sigma_r2"/>
</dbReference>